<reference evidence="2" key="1">
    <citation type="submission" date="2022-11" db="UniProtKB">
        <authorList>
            <consortium name="WormBaseParasite"/>
        </authorList>
    </citation>
    <scope>IDENTIFICATION</scope>
</reference>
<keyword evidence="1" id="KW-1185">Reference proteome</keyword>
<protein>
    <submittedName>
        <fullName evidence="2">Uncharacterized protein</fullName>
    </submittedName>
</protein>
<evidence type="ECO:0000313" key="1">
    <source>
        <dbReference type="Proteomes" id="UP000887578"/>
    </source>
</evidence>
<evidence type="ECO:0000313" key="2">
    <source>
        <dbReference type="WBParaSite" id="PDA_v2.g10601.t1"/>
    </source>
</evidence>
<dbReference type="AlphaFoldDB" id="A0A914P670"/>
<dbReference type="WBParaSite" id="PDA_v2.g10601.t1">
    <property type="protein sequence ID" value="PDA_v2.g10601.t1"/>
    <property type="gene ID" value="PDA_v2.g10601"/>
</dbReference>
<name>A0A914P670_9BILA</name>
<proteinExistence type="predicted"/>
<sequence>MIQTCKYFFIKNPIIISPNYPYSLDLDKSCFGKTQFDFSQLICKYRITENFNITSILIKLYKCNAKKVTLKNKVISLNDLSKFTKNAEDICFERVNVKDSDGSIVPFEKIFEAFINAKSFEFSSNSTLPNFTSKTFNELLKIPHFSKLQSMNLNNTPEVFDIKNFCVYMKENKTTKFYLGFDKSVSALYKNRLEKIIDEILSTNIFNYKPPFIDFDGLEKGKKFRLYNLEYGNIV</sequence>
<organism evidence="1 2">
    <name type="scientific">Panagrolaimus davidi</name>
    <dbReference type="NCBI Taxonomy" id="227884"/>
    <lineage>
        <taxon>Eukaryota</taxon>
        <taxon>Metazoa</taxon>
        <taxon>Ecdysozoa</taxon>
        <taxon>Nematoda</taxon>
        <taxon>Chromadorea</taxon>
        <taxon>Rhabditida</taxon>
        <taxon>Tylenchina</taxon>
        <taxon>Panagrolaimomorpha</taxon>
        <taxon>Panagrolaimoidea</taxon>
        <taxon>Panagrolaimidae</taxon>
        <taxon>Panagrolaimus</taxon>
    </lineage>
</organism>
<accession>A0A914P670</accession>
<dbReference type="Proteomes" id="UP000887578">
    <property type="component" value="Unplaced"/>
</dbReference>